<gene>
    <name evidence="6" type="ORF">SAMN02745752_02737</name>
</gene>
<keyword evidence="2" id="KW-0479">Metal-binding</keyword>
<dbReference type="PROSITE" id="PS00198">
    <property type="entry name" value="4FE4S_FER_1"/>
    <property type="match status" value="2"/>
</dbReference>
<evidence type="ECO:0000256" key="2">
    <source>
        <dbReference type="ARBA" id="ARBA00022723"/>
    </source>
</evidence>
<dbReference type="AlphaFoldDB" id="A0A1K1ZM43"/>
<reference evidence="6 7" key="1">
    <citation type="submission" date="2016-11" db="EMBL/GenBank/DDBJ databases">
        <authorList>
            <person name="Jaros S."/>
            <person name="Januszkiewicz K."/>
            <person name="Wedrychowicz H."/>
        </authorList>
    </citation>
    <scope>NUCLEOTIDE SEQUENCE [LARGE SCALE GENOMIC DNA]</scope>
    <source>
        <strain evidence="6 7">DSM 21637</strain>
    </source>
</reference>
<dbReference type="InterPro" id="IPR050157">
    <property type="entry name" value="PSI_iron-sulfur_center"/>
</dbReference>
<dbReference type="PANTHER" id="PTHR24960:SF79">
    <property type="entry name" value="PHOTOSYSTEM I IRON-SULFUR CENTER"/>
    <property type="match status" value="1"/>
</dbReference>
<evidence type="ECO:0000313" key="7">
    <source>
        <dbReference type="Proteomes" id="UP000182350"/>
    </source>
</evidence>
<feature type="domain" description="4Fe-4S ferredoxin-type" evidence="5">
    <location>
        <begin position="264"/>
        <end position="293"/>
    </location>
</feature>
<dbReference type="OrthoDB" id="6117400at2"/>
<dbReference type="Proteomes" id="UP000182350">
    <property type="component" value="Unassembled WGS sequence"/>
</dbReference>
<evidence type="ECO:0000256" key="1">
    <source>
        <dbReference type="ARBA" id="ARBA00022485"/>
    </source>
</evidence>
<keyword evidence="4" id="KW-0411">Iron-sulfur</keyword>
<dbReference type="PANTHER" id="PTHR24960">
    <property type="entry name" value="PHOTOSYSTEM I IRON-SULFUR CENTER-RELATED"/>
    <property type="match status" value="1"/>
</dbReference>
<dbReference type="GO" id="GO:0051539">
    <property type="term" value="F:4 iron, 4 sulfur cluster binding"/>
    <property type="evidence" value="ECO:0007669"/>
    <property type="project" value="UniProtKB-KW"/>
</dbReference>
<dbReference type="RefSeq" id="WP_072327059.1">
    <property type="nucleotide sequence ID" value="NZ_FPJW01000012.1"/>
</dbReference>
<dbReference type="PROSITE" id="PS51379">
    <property type="entry name" value="4FE4S_FER_2"/>
    <property type="match status" value="3"/>
</dbReference>
<dbReference type="SUPFAM" id="SSF54862">
    <property type="entry name" value="4Fe-4S ferredoxins"/>
    <property type="match status" value="2"/>
</dbReference>
<dbReference type="GO" id="GO:0046872">
    <property type="term" value="F:metal ion binding"/>
    <property type="evidence" value="ECO:0007669"/>
    <property type="project" value="UniProtKB-KW"/>
</dbReference>
<dbReference type="InterPro" id="IPR017900">
    <property type="entry name" value="4Fe4S_Fe_S_CS"/>
</dbReference>
<dbReference type="STRING" id="1122209.SAMN02745752_02737"/>
<keyword evidence="7" id="KW-1185">Reference proteome</keyword>
<keyword evidence="1" id="KW-0004">4Fe-4S</keyword>
<evidence type="ECO:0000259" key="5">
    <source>
        <dbReference type="PROSITE" id="PS51379"/>
    </source>
</evidence>
<name>A0A1K1ZM43_9GAMM</name>
<dbReference type="InterPro" id="IPR017896">
    <property type="entry name" value="4Fe4S_Fe-S-bd"/>
</dbReference>
<organism evidence="6 7">
    <name type="scientific">Marinospirillum alkaliphilum DSM 21637</name>
    <dbReference type="NCBI Taxonomy" id="1122209"/>
    <lineage>
        <taxon>Bacteria</taxon>
        <taxon>Pseudomonadati</taxon>
        <taxon>Pseudomonadota</taxon>
        <taxon>Gammaproteobacteria</taxon>
        <taxon>Oceanospirillales</taxon>
        <taxon>Oceanospirillaceae</taxon>
        <taxon>Marinospirillum</taxon>
    </lineage>
</organism>
<sequence>MTSQAFAQPIALETIPAASALGWVAGRCLQSHPWRQQCTSCLKACPAQALSFEESNTLTDAIHTENTQQWLQKGLRLVASDACHGCGQCVAACPAEALLSSEHQQNERHLQSLPQQTTEPLYLGCHRSHASRPADLQVHCLKSLPDDLLAHWQSLQPHRSLHLLLPDGCDTCPAAGEHPLSQQLPRNSCASKAFQPAAPTRLNRRQLLTGLRGATRPTYETTDGGPATRRLQRHYSALHAALQNSQHTTALSATNTTTLPLMLPQLQLDTSRCDAQGLCVRLCPSKALTTDEQQGLTFNALQCLSCNQCVESCPEQALNLNQVEYSPRFNPLTLLREGEETRCFECGRHFSRPASGTPHTADNTPPICPACRKDKALMQGGFASLFG</sequence>
<feature type="domain" description="4Fe-4S ferredoxin-type" evidence="5">
    <location>
        <begin position="74"/>
        <end position="103"/>
    </location>
</feature>
<evidence type="ECO:0000256" key="3">
    <source>
        <dbReference type="ARBA" id="ARBA00023004"/>
    </source>
</evidence>
<protein>
    <submittedName>
        <fullName evidence="6">4Fe-4S dicluster domain-containing protein</fullName>
    </submittedName>
</protein>
<dbReference type="Pfam" id="PF12838">
    <property type="entry name" value="Fer4_7"/>
    <property type="match status" value="1"/>
</dbReference>
<dbReference type="Pfam" id="PF13237">
    <property type="entry name" value="Fer4_10"/>
    <property type="match status" value="1"/>
</dbReference>
<keyword evidence="3" id="KW-0408">Iron</keyword>
<evidence type="ECO:0000256" key="4">
    <source>
        <dbReference type="ARBA" id="ARBA00023014"/>
    </source>
</evidence>
<feature type="domain" description="4Fe-4S ferredoxin-type" evidence="5">
    <location>
        <begin position="294"/>
        <end position="323"/>
    </location>
</feature>
<evidence type="ECO:0000313" key="6">
    <source>
        <dbReference type="EMBL" id="SFX74803.1"/>
    </source>
</evidence>
<proteinExistence type="predicted"/>
<dbReference type="EMBL" id="FPJW01000012">
    <property type="protein sequence ID" value="SFX74803.1"/>
    <property type="molecule type" value="Genomic_DNA"/>
</dbReference>
<dbReference type="Gene3D" id="3.30.70.20">
    <property type="match status" value="2"/>
</dbReference>
<accession>A0A1K1ZM43</accession>